<keyword evidence="5" id="KW-1185">Reference proteome</keyword>
<keyword evidence="4" id="KW-0052">Apoplast</keyword>
<dbReference type="KEGG" id="zju:107434405"/>
<accession>A0A6P4AVK5</accession>
<dbReference type="InterPro" id="IPR044859">
    <property type="entry name" value="Allene_oxi_cyc_Dirigent"/>
</dbReference>
<dbReference type="PANTHER" id="PTHR21495">
    <property type="entry name" value="NUCLEOPORIN-RELATED"/>
    <property type="match status" value="1"/>
</dbReference>
<comment type="function">
    <text evidence="4">Dirigent proteins impart stereoselectivity on the phenoxy radical-coupling reaction, yielding optically active lignans from two molecules of coniferyl alcohol in the biosynthesis of lignans, flavonolignans, and alkaloids and thus plays a central role in plant secondary metabolism.</text>
</comment>
<evidence type="ECO:0000313" key="6">
    <source>
        <dbReference type="RefSeq" id="XP_015901358.3"/>
    </source>
</evidence>
<evidence type="ECO:0000256" key="3">
    <source>
        <dbReference type="ARBA" id="ARBA00022525"/>
    </source>
</evidence>
<evidence type="ECO:0000256" key="4">
    <source>
        <dbReference type="RuleBase" id="RU363099"/>
    </source>
</evidence>
<feature type="signal peptide" evidence="4">
    <location>
        <begin position="1"/>
        <end position="20"/>
    </location>
</feature>
<dbReference type="InParanoid" id="A0A6P4AVK5"/>
<dbReference type="Proteomes" id="UP001652623">
    <property type="component" value="Chromosome 11"/>
</dbReference>
<feature type="chain" id="PRO_5028519627" description="Dirigent protein" evidence="4">
    <location>
        <begin position="21"/>
        <end position="189"/>
    </location>
</feature>
<dbReference type="Gene3D" id="2.40.480.10">
    <property type="entry name" value="Allene oxide cyclase-like"/>
    <property type="match status" value="1"/>
</dbReference>
<protein>
    <recommendedName>
        <fullName evidence="4">Dirigent protein</fullName>
    </recommendedName>
</protein>
<organism evidence="5 6">
    <name type="scientific">Ziziphus jujuba</name>
    <name type="common">Chinese jujube</name>
    <name type="synonym">Ziziphus sativa</name>
    <dbReference type="NCBI Taxonomy" id="326968"/>
    <lineage>
        <taxon>Eukaryota</taxon>
        <taxon>Viridiplantae</taxon>
        <taxon>Streptophyta</taxon>
        <taxon>Embryophyta</taxon>
        <taxon>Tracheophyta</taxon>
        <taxon>Spermatophyta</taxon>
        <taxon>Magnoliopsida</taxon>
        <taxon>eudicotyledons</taxon>
        <taxon>Gunneridae</taxon>
        <taxon>Pentapetalae</taxon>
        <taxon>rosids</taxon>
        <taxon>fabids</taxon>
        <taxon>Rosales</taxon>
        <taxon>Rhamnaceae</taxon>
        <taxon>Paliureae</taxon>
        <taxon>Ziziphus</taxon>
    </lineage>
</organism>
<comment type="subunit">
    <text evidence="2 4">Homodimer.</text>
</comment>
<dbReference type="RefSeq" id="XP_015901358.3">
    <property type="nucleotide sequence ID" value="XM_016045872.3"/>
</dbReference>
<dbReference type="FunCoup" id="A0A6P4AVK5">
    <property type="interactions" value="45"/>
</dbReference>
<dbReference type="GO" id="GO:0009699">
    <property type="term" value="P:phenylpropanoid biosynthetic process"/>
    <property type="evidence" value="ECO:0007669"/>
    <property type="project" value="UniProtKB-ARBA"/>
</dbReference>
<dbReference type="InterPro" id="IPR004265">
    <property type="entry name" value="Dirigent"/>
</dbReference>
<reference evidence="6" key="1">
    <citation type="submission" date="2025-08" db="UniProtKB">
        <authorList>
            <consortium name="RefSeq"/>
        </authorList>
    </citation>
    <scope>IDENTIFICATION</scope>
    <source>
        <tissue evidence="6">Seedling</tissue>
    </source>
</reference>
<sequence length="189" mass="20991">MANSILIFSTILLFLNLVTAQNYSFSRTLSPEELGIKPTKLTHLHFYFHDITEGPNSTVVTVAGAPEETRNTATFFGNVVVMDDPLTVGPELSSKLVGRAQGIYTYASQSDIGLLLVLNFIFMEGKYNGSTLSILGRNAILSKVREMPIVAGTGIFRFARGYVEARTYEFEPQISLNAIVEYNAYVYHY</sequence>
<evidence type="ECO:0000256" key="2">
    <source>
        <dbReference type="ARBA" id="ARBA00011738"/>
    </source>
</evidence>
<evidence type="ECO:0000256" key="1">
    <source>
        <dbReference type="ARBA" id="ARBA00010746"/>
    </source>
</evidence>
<dbReference type="GO" id="GO:0048046">
    <property type="term" value="C:apoplast"/>
    <property type="evidence" value="ECO:0007669"/>
    <property type="project" value="UniProtKB-SubCell"/>
</dbReference>
<keyword evidence="3 4" id="KW-0964">Secreted</keyword>
<name>A0A6P4AVK5_ZIZJJ</name>
<dbReference type="AlphaFoldDB" id="A0A6P4AVK5"/>
<dbReference type="Pfam" id="PF03018">
    <property type="entry name" value="Dirigent"/>
    <property type="match status" value="1"/>
</dbReference>
<comment type="subcellular location">
    <subcellularLocation>
        <location evidence="4">Secreted</location>
        <location evidence="4">Extracellular space</location>
        <location evidence="4">Apoplast</location>
    </subcellularLocation>
</comment>
<proteinExistence type="inferred from homology"/>
<keyword evidence="4" id="KW-0732">Signal</keyword>
<evidence type="ECO:0000313" key="5">
    <source>
        <dbReference type="Proteomes" id="UP001652623"/>
    </source>
</evidence>
<gene>
    <name evidence="6" type="primary">LOC107434405</name>
</gene>
<dbReference type="GeneID" id="107434405"/>
<comment type="similarity">
    <text evidence="1 4">Belongs to the plant dirigent protein family.</text>
</comment>